<evidence type="ECO:0000313" key="2">
    <source>
        <dbReference type="Proteomes" id="UP000315724"/>
    </source>
</evidence>
<sequence length="355" mass="38611">MLISRPLKRLTPLLACLLLCSCFQQDEEIRQYRVAKDLQSTSAPVSGGGDQVWFFKLMAPTGEFEKTSSEFAQIFIGVDVSSGVPKINLPKNWTSSNGPAPIYQTLKIANAKKTSVTVTPLPAPSSDPVQYLKLNIDRWRQQLGLPPLTSEDWLSEAMEKSEIVSMPKGNQFLSLVHLTGTTEDLGETHMLVGIISQQSLTGTAAMAAAPAATPGPSSDQVKYDLPEGWQEAQGNGISLVALTAPHEAGDADFTITRLGGGGDVLPNINRWRGQVKLDPITESELKEQVEEVEVDGIAGQLSVSEGPEDSILAVILQQGDAKWFFKLHGPTPTVKAEQERFREFLKSVKLNIESE</sequence>
<dbReference type="Proteomes" id="UP000315724">
    <property type="component" value="Chromosome"/>
</dbReference>
<dbReference type="PROSITE" id="PS51257">
    <property type="entry name" value="PROKAR_LIPOPROTEIN"/>
    <property type="match status" value="1"/>
</dbReference>
<organism evidence="1 2">
    <name type="scientific">Thalassoglobus polymorphus</name>
    <dbReference type="NCBI Taxonomy" id="2527994"/>
    <lineage>
        <taxon>Bacteria</taxon>
        <taxon>Pseudomonadati</taxon>
        <taxon>Planctomycetota</taxon>
        <taxon>Planctomycetia</taxon>
        <taxon>Planctomycetales</taxon>
        <taxon>Planctomycetaceae</taxon>
        <taxon>Thalassoglobus</taxon>
    </lineage>
</organism>
<gene>
    <name evidence="1" type="ORF">Mal48_01190</name>
</gene>
<proteinExistence type="predicted"/>
<keyword evidence="2" id="KW-1185">Reference proteome</keyword>
<name>A0A517QGZ5_9PLAN</name>
<dbReference type="KEGG" id="tpol:Mal48_01190"/>
<dbReference type="AlphaFoldDB" id="A0A517QGZ5"/>
<accession>A0A517QGZ5</accession>
<protein>
    <submittedName>
        <fullName evidence="1">Uncharacterized protein</fullName>
    </submittedName>
</protein>
<reference evidence="1 2" key="1">
    <citation type="submission" date="2019-02" db="EMBL/GenBank/DDBJ databases">
        <title>Deep-cultivation of Planctomycetes and their phenomic and genomic characterization uncovers novel biology.</title>
        <authorList>
            <person name="Wiegand S."/>
            <person name="Jogler M."/>
            <person name="Boedeker C."/>
            <person name="Pinto D."/>
            <person name="Vollmers J."/>
            <person name="Rivas-Marin E."/>
            <person name="Kohn T."/>
            <person name="Peeters S.H."/>
            <person name="Heuer A."/>
            <person name="Rast P."/>
            <person name="Oberbeckmann S."/>
            <person name="Bunk B."/>
            <person name="Jeske O."/>
            <person name="Meyerdierks A."/>
            <person name="Storesund J.E."/>
            <person name="Kallscheuer N."/>
            <person name="Luecker S."/>
            <person name="Lage O.M."/>
            <person name="Pohl T."/>
            <person name="Merkel B.J."/>
            <person name="Hornburger P."/>
            <person name="Mueller R.-W."/>
            <person name="Bruemmer F."/>
            <person name="Labrenz M."/>
            <person name="Spormann A.M."/>
            <person name="Op den Camp H."/>
            <person name="Overmann J."/>
            <person name="Amann R."/>
            <person name="Jetten M.S.M."/>
            <person name="Mascher T."/>
            <person name="Medema M.H."/>
            <person name="Devos D.P."/>
            <person name="Kaster A.-K."/>
            <person name="Ovreas L."/>
            <person name="Rohde M."/>
            <person name="Galperin M.Y."/>
            <person name="Jogler C."/>
        </authorList>
    </citation>
    <scope>NUCLEOTIDE SEQUENCE [LARGE SCALE GENOMIC DNA]</scope>
    <source>
        <strain evidence="1 2">Mal48</strain>
    </source>
</reference>
<dbReference type="EMBL" id="CP036267">
    <property type="protein sequence ID" value="QDT30891.1"/>
    <property type="molecule type" value="Genomic_DNA"/>
</dbReference>
<evidence type="ECO:0000313" key="1">
    <source>
        <dbReference type="EMBL" id="QDT30891.1"/>
    </source>
</evidence>